<evidence type="ECO:0000256" key="3">
    <source>
        <dbReference type="ARBA" id="ARBA00009071"/>
    </source>
</evidence>
<feature type="coiled-coil region" evidence="10">
    <location>
        <begin position="320"/>
        <end position="385"/>
    </location>
</feature>
<keyword evidence="10" id="KW-0175">Coiled coil</keyword>
<keyword evidence="9" id="KW-0966">Cell projection</keyword>
<comment type="function">
    <text evidence="1">Component of the nexin-dynein regulatory complex (N-DRC), a key regulator of ciliary/flagellar motility which maintains the alignment and integrity of the distal axoneme and regulates microtubule sliding in motile axonemes.</text>
</comment>
<dbReference type="CDD" id="cd23767">
    <property type="entry name" value="IQCD"/>
    <property type="match status" value="1"/>
</dbReference>
<protein>
    <recommendedName>
        <fullName evidence="4">Dynein regulatory complex protein 10</fullName>
    </recommendedName>
</protein>
<dbReference type="PROSITE" id="PS50096">
    <property type="entry name" value="IQ"/>
    <property type="match status" value="1"/>
</dbReference>
<evidence type="ECO:0000256" key="2">
    <source>
        <dbReference type="ARBA" id="ARBA00004611"/>
    </source>
</evidence>
<dbReference type="WBParaSite" id="EgrG_000198500">
    <property type="protein sequence ID" value="EgrG_000198500"/>
    <property type="gene ID" value="EgrG_000198500"/>
</dbReference>
<accession>A0A068WQB0</accession>
<evidence type="ECO:0000256" key="9">
    <source>
        <dbReference type="ARBA" id="ARBA00023273"/>
    </source>
</evidence>
<name>A0A068WQB0_ECHGR</name>
<evidence type="ECO:0000256" key="6">
    <source>
        <dbReference type="ARBA" id="ARBA00022846"/>
    </source>
</evidence>
<comment type="similarity">
    <text evidence="3">Belongs to the DRC10 family.</text>
</comment>
<gene>
    <name evidence="11" type="ORF">EgrG_000198500</name>
</gene>
<reference evidence="11" key="2">
    <citation type="submission" date="2014-06" db="EMBL/GenBank/DDBJ databases">
        <authorList>
            <person name="Aslett M."/>
        </authorList>
    </citation>
    <scope>NUCLEOTIDE SEQUENCE</scope>
</reference>
<evidence type="ECO:0000256" key="5">
    <source>
        <dbReference type="ARBA" id="ARBA00022490"/>
    </source>
</evidence>
<dbReference type="PANTHER" id="PTHR31598:SF1">
    <property type="entry name" value="DYNEIN REGULATORY COMPLEX PROTEIN 10"/>
    <property type="match status" value="1"/>
</dbReference>
<evidence type="ECO:0000256" key="8">
    <source>
        <dbReference type="ARBA" id="ARBA00023212"/>
    </source>
</evidence>
<evidence type="ECO:0000313" key="12">
    <source>
        <dbReference type="Proteomes" id="UP000492820"/>
    </source>
</evidence>
<evidence type="ECO:0000256" key="10">
    <source>
        <dbReference type="SAM" id="Coils"/>
    </source>
</evidence>
<evidence type="ECO:0000313" key="13">
    <source>
        <dbReference type="WBParaSite" id="EgrG_000198500"/>
    </source>
</evidence>
<keyword evidence="8" id="KW-0206">Cytoskeleton</keyword>
<dbReference type="OrthoDB" id="536093at2759"/>
<evidence type="ECO:0000256" key="1">
    <source>
        <dbReference type="ARBA" id="ARBA00003029"/>
    </source>
</evidence>
<reference evidence="13" key="3">
    <citation type="submission" date="2020-10" db="UniProtKB">
        <authorList>
            <consortium name="WormBaseParasite"/>
        </authorList>
    </citation>
    <scope>IDENTIFICATION</scope>
</reference>
<comment type="subcellular location">
    <subcellularLocation>
        <location evidence="2">Cytoplasm</location>
        <location evidence="2">Cytoskeleton</location>
        <location evidence="2">Flagellum axoneme</location>
    </subcellularLocation>
</comment>
<evidence type="ECO:0000313" key="11">
    <source>
        <dbReference type="EMBL" id="CDS19821.1"/>
    </source>
</evidence>
<dbReference type="EMBL" id="LK028580">
    <property type="protein sequence ID" value="CDS19821.1"/>
    <property type="molecule type" value="Genomic_DNA"/>
</dbReference>
<keyword evidence="6" id="KW-0282">Flagellum</keyword>
<reference evidence="11 12" key="1">
    <citation type="journal article" date="2013" name="Nature">
        <title>The genomes of four tapeworm species reveal adaptations to parasitism.</title>
        <authorList>
            <person name="Tsai I.J."/>
            <person name="Zarowiecki M."/>
            <person name="Holroyd N."/>
            <person name="Garciarrubio A."/>
            <person name="Sanchez-Flores A."/>
            <person name="Brooks K.L."/>
            <person name="Tracey A."/>
            <person name="Bobes R.J."/>
            <person name="Fragoso G."/>
            <person name="Sciutto E."/>
            <person name="Aslett M."/>
            <person name="Beasley H."/>
            <person name="Bennett H.M."/>
            <person name="Cai J."/>
            <person name="Camicia F."/>
            <person name="Clark R."/>
            <person name="Cucher M."/>
            <person name="De Silva N."/>
            <person name="Day T.A."/>
            <person name="Deplazes P."/>
            <person name="Estrada K."/>
            <person name="Fernandez C."/>
            <person name="Holland P.W."/>
            <person name="Hou J."/>
            <person name="Hu S."/>
            <person name="Huckvale T."/>
            <person name="Hung S.S."/>
            <person name="Kamenetzky L."/>
            <person name="Keane J.A."/>
            <person name="Kiss F."/>
            <person name="Koziol U."/>
            <person name="Lambert O."/>
            <person name="Liu K."/>
            <person name="Luo X."/>
            <person name="Luo Y."/>
            <person name="Macchiaroli N."/>
            <person name="Nichol S."/>
            <person name="Paps J."/>
            <person name="Parkinson J."/>
            <person name="Pouchkina-Stantcheva N."/>
            <person name="Riddiford N."/>
            <person name="Rosenzvit M."/>
            <person name="Salinas G."/>
            <person name="Wasmuth J.D."/>
            <person name="Zamanian M."/>
            <person name="Zheng Y."/>
            <person name="Cai X."/>
            <person name="Soberon X."/>
            <person name="Olson P.D."/>
            <person name="Laclette J.P."/>
            <person name="Brehm K."/>
            <person name="Berriman M."/>
            <person name="Garciarrubio A."/>
            <person name="Bobes R.J."/>
            <person name="Fragoso G."/>
            <person name="Sanchez-Flores A."/>
            <person name="Estrada K."/>
            <person name="Cevallos M.A."/>
            <person name="Morett E."/>
            <person name="Gonzalez V."/>
            <person name="Portillo T."/>
            <person name="Ochoa-Leyva A."/>
            <person name="Jose M.V."/>
            <person name="Sciutto E."/>
            <person name="Landa A."/>
            <person name="Jimenez L."/>
            <person name="Valdes V."/>
            <person name="Carrero J.C."/>
            <person name="Larralde C."/>
            <person name="Morales-Montor J."/>
            <person name="Limon-Lason J."/>
            <person name="Soberon X."/>
            <person name="Laclette J.P."/>
        </authorList>
    </citation>
    <scope>NUCLEOTIDE SEQUENCE [LARGE SCALE GENOMIC DNA]</scope>
</reference>
<keyword evidence="7" id="KW-0969">Cilium</keyword>
<keyword evidence="5" id="KW-0963">Cytoplasm</keyword>
<dbReference type="AlphaFoldDB" id="A0A068WQB0"/>
<proteinExistence type="inferred from homology"/>
<dbReference type="PANTHER" id="PTHR31598">
    <property type="entry name" value="IQ DOMAIN-CONTAINING PROTEIN D"/>
    <property type="match status" value="1"/>
</dbReference>
<sequence length="415" mass="48398">MASDLASSAVWEHLPPISGRVGLMQSEDTSKVDQSPHLAMLKPAQKHMQTIEGKRAMLIMNTCVSKVLLVAAFPQIVANIKHYELLLGREVKVLFREYERISTEYEVVVNASSTEPTVSCQKLHELKDRLFDVTRQITRCIVAEPVVTAALIRHYREWRVEPGGPMRELASQLVQLRFILRQVLLVSSHEIAARDEYIERAEKQGAKQGATLQRLIDRLEVMTQEHNKVSEEKIREIERLNACLLSTEERATETIAEMQEKFIKEHKEARKKHKKTMQILSEDSDAAKKMYEEESAAFRKRELAIRRQKWRLEDQLESIVKKMDDQLFELQTKYDEAKRQYDEELKAYEFLTAKFEPLKVEYDAIMEARAKEEEARLQAIKEQDEMIKSATFITSLYRAFKARKRIKAERKGRKF</sequence>
<organism evidence="11">
    <name type="scientific">Echinococcus granulosus</name>
    <name type="common">Hydatid tapeworm</name>
    <dbReference type="NCBI Taxonomy" id="6210"/>
    <lineage>
        <taxon>Eukaryota</taxon>
        <taxon>Metazoa</taxon>
        <taxon>Spiralia</taxon>
        <taxon>Lophotrochozoa</taxon>
        <taxon>Platyhelminthes</taxon>
        <taxon>Cestoda</taxon>
        <taxon>Eucestoda</taxon>
        <taxon>Cyclophyllidea</taxon>
        <taxon>Taeniidae</taxon>
        <taxon>Echinococcus</taxon>
        <taxon>Echinococcus granulosus group</taxon>
    </lineage>
</organism>
<dbReference type="Proteomes" id="UP000492820">
    <property type="component" value="Unassembled WGS sequence"/>
</dbReference>
<evidence type="ECO:0000256" key="7">
    <source>
        <dbReference type="ARBA" id="ARBA00023069"/>
    </source>
</evidence>
<evidence type="ECO:0000256" key="4">
    <source>
        <dbReference type="ARBA" id="ARBA00021752"/>
    </source>
</evidence>
<dbReference type="InterPro" id="IPR042815">
    <property type="entry name" value="DRC10"/>
</dbReference>